<evidence type="ECO:0000256" key="1">
    <source>
        <dbReference type="ARBA" id="ARBA00022676"/>
    </source>
</evidence>
<keyword evidence="1" id="KW-0328">Glycosyltransferase</keyword>
<proteinExistence type="predicted"/>
<dbReference type="Gene3D" id="3.40.50.2000">
    <property type="entry name" value="Glycogen Phosphorylase B"/>
    <property type="match status" value="2"/>
</dbReference>
<comment type="caution">
    <text evidence="3">The sequence shown here is derived from an EMBL/GenBank/DDBJ whole genome shotgun (WGS) entry which is preliminary data.</text>
</comment>
<dbReference type="PANTHER" id="PTHR12526">
    <property type="entry name" value="GLYCOSYLTRANSFERASE"/>
    <property type="match status" value="1"/>
</dbReference>
<reference evidence="4" key="1">
    <citation type="journal article" date="2019" name="Int. J. Syst. Evol. Microbiol.">
        <title>The Global Catalogue of Microorganisms (GCM) 10K type strain sequencing project: providing services to taxonomists for standard genome sequencing and annotation.</title>
        <authorList>
            <consortium name="The Broad Institute Genomics Platform"/>
            <consortium name="The Broad Institute Genome Sequencing Center for Infectious Disease"/>
            <person name="Wu L."/>
            <person name="Ma J."/>
        </authorList>
    </citation>
    <scope>NUCLEOTIDE SEQUENCE [LARGE SCALE GENOMIC DNA]</scope>
    <source>
        <strain evidence="4">NBRC 102146</strain>
    </source>
</reference>
<organism evidence="3 4">
    <name type="scientific">Sphingomonas astaxanthinifaciens DSM 22298</name>
    <dbReference type="NCBI Taxonomy" id="1123267"/>
    <lineage>
        <taxon>Bacteria</taxon>
        <taxon>Pseudomonadati</taxon>
        <taxon>Pseudomonadota</taxon>
        <taxon>Alphaproteobacteria</taxon>
        <taxon>Sphingomonadales</taxon>
        <taxon>Sphingomonadaceae</taxon>
        <taxon>Sphingomonas</taxon>
    </lineage>
</organism>
<name>A0ABQ5Z858_9SPHN</name>
<dbReference type="CDD" id="cd03801">
    <property type="entry name" value="GT4_PimA-like"/>
    <property type="match status" value="1"/>
</dbReference>
<dbReference type="PANTHER" id="PTHR12526:SF510">
    <property type="entry name" value="D-INOSITOL 3-PHOSPHATE GLYCOSYLTRANSFERASE"/>
    <property type="match status" value="1"/>
</dbReference>
<dbReference type="RefSeq" id="WP_029942066.1">
    <property type="nucleotide sequence ID" value="NZ_BSOO01000004.1"/>
</dbReference>
<keyword evidence="2 3" id="KW-0808">Transferase</keyword>
<dbReference type="GO" id="GO:0016740">
    <property type="term" value="F:transferase activity"/>
    <property type="evidence" value="ECO:0007669"/>
    <property type="project" value="UniProtKB-KW"/>
</dbReference>
<gene>
    <name evidence="3" type="ORF">GCM10007925_06850</name>
</gene>
<dbReference type="SUPFAM" id="SSF53756">
    <property type="entry name" value="UDP-Glycosyltransferase/glycogen phosphorylase"/>
    <property type="match status" value="1"/>
</dbReference>
<dbReference type="Proteomes" id="UP001156703">
    <property type="component" value="Unassembled WGS sequence"/>
</dbReference>
<protein>
    <submittedName>
        <fullName evidence="3">Glycosyl transferase</fullName>
    </submittedName>
</protein>
<accession>A0ABQ5Z858</accession>
<evidence type="ECO:0000313" key="4">
    <source>
        <dbReference type="Proteomes" id="UP001156703"/>
    </source>
</evidence>
<dbReference type="Pfam" id="PF13692">
    <property type="entry name" value="Glyco_trans_1_4"/>
    <property type="match status" value="1"/>
</dbReference>
<keyword evidence="4" id="KW-1185">Reference proteome</keyword>
<evidence type="ECO:0000256" key="2">
    <source>
        <dbReference type="ARBA" id="ARBA00022679"/>
    </source>
</evidence>
<sequence>MRVLAFTRYDRDAASTRYRLLEYLPALAEAGFAVEWHPLLGEGHMKSLVAGKGASPASLPAAYARRARQLTQGPRPDLLWVYGELFPYLPAALEQRLMPRGVPVIYDWDDAFHLAYEEHRRPLVRRLLGNKFGTLLRSAAGVTCGNPLLQEHIGRYCANTLVVPTVVETERWRPAERDRSPVIGWIGSPSTWANMKPLLPALAALHRETGVRVRAIGAGAAAEADRFDGLDLVEWSEATEIAEVQLFSIGIMPLIDRGFERGKSGFKLIQYMACGLPVVASPVGVNVSIVRPEINGLLATTEAEWVEGLRRLIADPALCARFGAEGRRIAVAEYSLASQAPRVVELFRSVAPRR</sequence>
<evidence type="ECO:0000313" key="3">
    <source>
        <dbReference type="EMBL" id="GLR46974.1"/>
    </source>
</evidence>
<dbReference type="EMBL" id="BSOO01000004">
    <property type="protein sequence ID" value="GLR46974.1"/>
    <property type="molecule type" value="Genomic_DNA"/>
</dbReference>